<dbReference type="EMBL" id="WJBC01000002">
    <property type="protein sequence ID" value="MBC3803088.1"/>
    <property type="molecule type" value="Genomic_DNA"/>
</dbReference>
<comment type="caution">
    <text evidence="1">The sequence shown here is derived from an EMBL/GenBank/DDBJ whole genome shotgun (WGS) entry which is preliminary data.</text>
</comment>
<evidence type="ECO:0000313" key="2">
    <source>
        <dbReference type="Proteomes" id="UP000603234"/>
    </source>
</evidence>
<dbReference type="RefSeq" id="WP_186841015.1">
    <property type="nucleotide sequence ID" value="NZ_WJBC01000002.1"/>
</dbReference>
<dbReference type="InterPro" id="IPR037010">
    <property type="entry name" value="VitB12-dep_Met_synth_activ_sf"/>
</dbReference>
<accession>A0ABR6WR40</accession>
<sequence>MNNVVINKIPVEANIEKLLPQKNFEADSPIYYEYLHAADIFTRRIQPIALLKACEVEAISGNTILIDGHVYRSKMLRHLLNDNQTVFLYLLTMGEMPADLTRTETYFVHSLKLPVMVAAMQQLKKLVRTEHHIEKIGMVNPGLIPDWSLQANQAIFTSFGSAPQTIGMEITKHSMMRPLYSSSGILFEDFQHYCECETCTIDACIGRESRFNQTT</sequence>
<protein>
    <recommendedName>
        <fullName evidence="3">Vitamin B12 dependent methionine synthase, activation domain</fullName>
    </recommendedName>
</protein>
<gene>
    <name evidence="1" type="ORF">GH808_01345</name>
</gene>
<proteinExistence type="predicted"/>
<organism evidence="1 2">
    <name type="scientific">Acetobacterium fimetarium</name>
    <dbReference type="NCBI Taxonomy" id="52691"/>
    <lineage>
        <taxon>Bacteria</taxon>
        <taxon>Bacillati</taxon>
        <taxon>Bacillota</taxon>
        <taxon>Clostridia</taxon>
        <taxon>Eubacteriales</taxon>
        <taxon>Eubacteriaceae</taxon>
        <taxon>Acetobacterium</taxon>
    </lineage>
</organism>
<keyword evidence="2" id="KW-1185">Reference proteome</keyword>
<evidence type="ECO:0008006" key="3">
    <source>
        <dbReference type="Google" id="ProtNLM"/>
    </source>
</evidence>
<dbReference type="Proteomes" id="UP000603234">
    <property type="component" value="Unassembled WGS sequence"/>
</dbReference>
<name>A0ABR6WR40_9FIRM</name>
<reference evidence="1 2" key="1">
    <citation type="journal article" date="2020" name="mSystems">
        <title>Defining Genomic and Predicted Metabolic Features of the Acetobacterium Genus.</title>
        <authorList>
            <person name="Ross D.E."/>
            <person name="Marshall C.W."/>
            <person name="Gulliver D."/>
            <person name="May H.D."/>
            <person name="Norman R.S."/>
        </authorList>
    </citation>
    <scope>NUCLEOTIDE SEQUENCE [LARGE SCALE GENOMIC DNA]</scope>
    <source>
        <strain evidence="1 2">DSM 8238</strain>
    </source>
</reference>
<dbReference type="SUPFAM" id="SSF56507">
    <property type="entry name" value="Methionine synthase activation domain-like"/>
    <property type="match status" value="1"/>
</dbReference>
<evidence type="ECO:0000313" key="1">
    <source>
        <dbReference type="EMBL" id="MBC3803088.1"/>
    </source>
</evidence>